<name>A0A382C345_9ZZZZ</name>
<protein>
    <submittedName>
        <fullName evidence="1">Uncharacterized protein</fullName>
    </submittedName>
</protein>
<organism evidence="1">
    <name type="scientific">marine metagenome</name>
    <dbReference type="NCBI Taxonomy" id="408172"/>
    <lineage>
        <taxon>unclassified sequences</taxon>
        <taxon>metagenomes</taxon>
        <taxon>ecological metagenomes</taxon>
    </lineage>
</organism>
<accession>A0A382C345</accession>
<dbReference type="AlphaFoldDB" id="A0A382C345"/>
<dbReference type="EMBL" id="UINC01032475">
    <property type="protein sequence ID" value="SVB20192.1"/>
    <property type="molecule type" value="Genomic_DNA"/>
</dbReference>
<proteinExistence type="predicted"/>
<reference evidence="1" key="1">
    <citation type="submission" date="2018-05" db="EMBL/GenBank/DDBJ databases">
        <authorList>
            <person name="Lanie J.A."/>
            <person name="Ng W.-L."/>
            <person name="Kazmierczak K.M."/>
            <person name="Andrzejewski T.M."/>
            <person name="Davidsen T.M."/>
            <person name="Wayne K.J."/>
            <person name="Tettelin H."/>
            <person name="Glass J.I."/>
            <person name="Rusch D."/>
            <person name="Podicherti R."/>
            <person name="Tsui H.-C.T."/>
            <person name="Winkler M.E."/>
        </authorList>
    </citation>
    <scope>NUCLEOTIDE SEQUENCE</scope>
</reference>
<evidence type="ECO:0000313" key="1">
    <source>
        <dbReference type="EMBL" id="SVB20192.1"/>
    </source>
</evidence>
<sequence>MSLPNFKPTEGSYIKVDPKEVEGILLGKEQLSHYRVEFSKSKKVYELKSRLIDELDSYNVNDLIYELPTRKTRNADLTITQNTKDTCWKISIGGSLKANLLSHKLSLNNKLSFSVTRKNDPNILYKILKFDFTEFQKGKYLIIPFDQEFEFQGEPVSIYTMKKLDKYYHEVY</sequence>
<gene>
    <name evidence="1" type="ORF">METZ01_LOCUS173046</name>
</gene>